<dbReference type="PANTHER" id="PTHR42684:SF3">
    <property type="entry name" value="ADENOSYLMETHIONINE-8-AMINO-7-OXONONANOATE AMINOTRANSFERASE"/>
    <property type="match status" value="1"/>
</dbReference>
<evidence type="ECO:0000313" key="10">
    <source>
        <dbReference type="EMBL" id="BAO54713.1"/>
    </source>
</evidence>
<comment type="subunit">
    <text evidence="9">Homodimer.</text>
</comment>
<feature type="modified residue" description="N6-(pyridoxal phosphate)lysine" evidence="9">
    <location>
        <position position="268"/>
    </location>
</feature>
<dbReference type="SUPFAM" id="SSF53383">
    <property type="entry name" value="PLP-dependent transferases"/>
    <property type="match status" value="1"/>
</dbReference>
<accession>W8VUM6</accession>
<comment type="caution">
    <text evidence="9">Lacks conserved residue(s) required for the propagation of feature annotation.</text>
</comment>
<dbReference type="HOGENOM" id="CLU_016922_4_3_10"/>
<dbReference type="EC" id="2.6.1.62" evidence="9"/>
<feature type="binding site" evidence="9">
    <location>
        <position position="391"/>
    </location>
    <ligand>
        <name>substrate</name>
    </ligand>
</feature>
<dbReference type="Gene3D" id="3.40.640.10">
    <property type="entry name" value="Type I PLP-dependent aspartate aminotransferase-like (Major domain)"/>
    <property type="match status" value="1"/>
</dbReference>
<comment type="similarity">
    <text evidence="9">Belongs to the class-III pyridoxal-phosphate-dependent aminotransferase family. BioA subfamily.</text>
</comment>
<dbReference type="GO" id="GO:0005737">
    <property type="term" value="C:cytoplasm"/>
    <property type="evidence" value="ECO:0007669"/>
    <property type="project" value="UniProtKB-SubCell"/>
</dbReference>
<feature type="binding site" evidence="9">
    <location>
        <position position="302"/>
    </location>
    <ligand>
        <name>substrate</name>
    </ligand>
</feature>
<dbReference type="GO" id="GO:0030170">
    <property type="term" value="F:pyridoxal phosphate binding"/>
    <property type="evidence" value="ECO:0007669"/>
    <property type="project" value="UniProtKB-UniRule"/>
</dbReference>
<name>W8VUM6_9FLAO</name>
<proteinExistence type="inferred from homology"/>
<dbReference type="UniPathway" id="UPA00078">
    <property type="reaction ID" value="UER00160"/>
</dbReference>
<dbReference type="KEGG" id="nmf:NMS_0704"/>
<feature type="site" description="Participates in the substrate recognition with KAPA and in a stacking interaction with the adenine ring of SAM" evidence="9">
    <location>
        <position position="18"/>
    </location>
</feature>
<keyword evidence="3 9" id="KW-0032">Aminotransferase</keyword>
<dbReference type="Pfam" id="PF00202">
    <property type="entry name" value="Aminotran_3"/>
    <property type="match status" value="1"/>
</dbReference>
<keyword evidence="6 9" id="KW-0093">Biotin biosynthesis</keyword>
<dbReference type="InterPro" id="IPR005815">
    <property type="entry name" value="BioA"/>
</dbReference>
<evidence type="ECO:0000256" key="3">
    <source>
        <dbReference type="ARBA" id="ARBA00022576"/>
    </source>
</evidence>
<evidence type="ECO:0000256" key="9">
    <source>
        <dbReference type="HAMAP-Rule" id="MF_00834"/>
    </source>
</evidence>
<keyword evidence="11" id="KW-1185">Reference proteome</keyword>
<evidence type="ECO:0000256" key="8">
    <source>
        <dbReference type="ARBA" id="ARBA00048449"/>
    </source>
</evidence>
<dbReference type="HAMAP" id="MF_00834">
    <property type="entry name" value="BioA"/>
    <property type="match status" value="1"/>
</dbReference>
<dbReference type="GO" id="GO:0004015">
    <property type="term" value="F:adenosylmethionine-8-amino-7-oxononanoate transaminase activity"/>
    <property type="evidence" value="ECO:0007669"/>
    <property type="project" value="UniProtKB-UniRule"/>
</dbReference>
<feature type="binding site" evidence="9">
    <location>
        <position position="239"/>
    </location>
    <ligand>
        <name>pyridoxal 5'-phosphate</name>
        <dbReference type="ChEBI" id="CHEBI:597326"/>
    </ligand>
</feature>
<dbReference type="InterPro" id="IPR015421">
    <property type="entry name" value="PyrdxlP-dep_Trfase_major"/>
</dbReference>
<feature type="binding site" evidence="9">
    <location>
        <begin position="113"/>
        <end position="114"/>
    </location>
    <ligand>
        <name>pyridoxal 5'-phosphate</name>
        <dbReference type="ChEBI" id="CHEBI:597326"/>
    </ligand>
</feature>
<keyword evidence="9" id="KW-0963">Cytoplasm</keyword>
<comment type="subcellular location">
    <subcellularLocation>
        <location evidence="9">Cytoplasm</location>
    </subcellularLocation>
</comment>
<dbReference type="InterPro" id="IPR005814">
    <property type="entry name" value="Aminotrans_3"/>
</dbReference>
<comment type="cofactor">
    <cofactor evidence="1 9">
        <name>pyridoxal 5'-phosphate</name>
        <dbReference type="ChEBI" id="CHEBI:597326"/>
    </cofactor>
</comment>
<evidence type="ECO:0000256" key="2">
    <source>
        <dbReference type="ARBA" id="ARBA00005063"/>
    </source>
</evidence>
<comment type="pathway">
    <text evidence="2 9">Cofactor biosynthesis; biotin biosynthesis; 7,8-diaminononanoate from 8-amino-7-oxononanoate (SAM route): step 1/1.</text>
</comment>
<comment type="function">
    <text evidence="9">Catalyzes the transfer of the alpha-amino group from S-adenosyl-L-methionine (SAM) to 7-keto-8-aminopelargonic acid (KAPA) to form 7,8-diaminopelargonic acid (DAPA). It is the only aminotransferase known to utilize SAM as an amino donor.</text>
</comment>
<gene>
    <name evidence="9" type="primary">bioA</name>
    <name evidence="10" type="ORF">NMS_0704</name>
</gene>
<feature type="binding site" evidence="9">
    <location>
        <position position="268"/>
    </location>
    <ligand>
        <name>substrate</name>
    </ligand>
</feature>
<dbReference type="InterPro" id="IPR015424">
    <property type="entry name" value="PyrdxlP-dep_Trfase"/>
</dbReference>
<dbReference type="GO" id="GO:0004141">
    <property type="term" value="F:dethiobiotin synthase activity"/>
    <property type="evidence" value="ECO:0007669"/>
    <property type="project" value="TreeGrafter"/>
</dbReference>
<sequence>MIASELLKKDAQHIWHPLTQHKTALPPLAISHAQGNYLYDHEGNKYFDAISSWYTCSYGHVNPALTQALKDQVDQLHHVVFAGMTHEPAVRLSEKLLSILPDNQEKLFFSENGSTSVEIALKMAFQYHFNRGEKRLAVVALEGGFHGDTFGAMSASGLSVYNGPFEELLIEVIRIPAPTSENMEIVLQQVEQLIAENDIASFIYEPLVQGAAAMQMNDASGLCRLIRRFRESGILSIADEVMTGFGKTGSHFASSQIQNRPDIICLSKALTGGIMPMAITSCTQEVYDAFLHDENSRGFFHGHTYSGSPLGCAVAAAGIDLLVSENIQEGIKHISLSHAGFLDQLKQHPAVGDVRHCGVILAFDLAAEMQRYGNERNLIFQWFWKRGVFLRPLGKTIYLVPPFTTTAEELKFLYDTILEFLDSRAV</sequence>
<dbReference type="Gene3D" id="3.90.1150.10">
    <property type="entry name" value="Aspartate Aminotransferase, domain 1"/>
    <property type="match status" value="1"/>
</dbReference>
<keyword evidence="4 9" id="KW-0808">Transferase</keyword>
<dbReference type="PANTHER" id="PTHR42684">
    <property type="entry name" value="ADENOSYLMETHIONINE-8-AMINO-7-OXONONANOATE AMINOTRANSFERASE"/>
    <property type="match status" value="1"/>
</dbReference>
<organism evidence="10 11">
    <name type="scientific">Nonlabens marinus S1-08</name>
    <dbReference type="NCBI Taxonomy" id="1454201"/>
    <lineage>
        <taxon>Bacteria</taxon>
        <taxon>Pseudomonadati</taxon>
        <taxon>Bacteroidota</taxon>
        <taxon>Flavobacteriia</taxon>
        <taxon>Flavobacteriales</taxon>
        <taxon>Flavobacteriaceae</taxon>
        <taxon>Nonlabens</taxon>
    </lineage>
</organism>
<reference evidence="10 11" key="1">
    <citation type="journal article" date="2014" name="Proc. Natl. Acad. Sci. U.S.A.">
        <title>Functional characterization of flavobacteria rhodopsins reveals a unique class of light-driven chloride pump in bacteria.</title>
        <authorList>
            <person name="Yoshizawa S."/>
            <person name="Kumagai Y."/>
            <person name="Kim H."/>
            <person name="Ogura Y."/>
            <person name="Hayashi T."/>
            <person name="Iwasaki W."/>
            <person name="DeLong E.F."/>
            <person name="Kogure K."/>
        </authorList>
    </citation>
    <scope>NUCLEOTIDE SEQUENCE [LARGE SCALE GENOMIC DNA]</scope>
    <source>
        <strain evidence="10 11">S1-08</strain>
    </source>
</reference>
<dbReference type="GO" id="GO:0009102">
    <property type="term" value="P:biotin biosynthetic process"/>
    <property type="evidence" value="ECO:0007669"/>
    <property type="project" value="UniProtKB-UniRule"/>
</dbReference>
<keyword evidence="5 9" id="KW-0949">S-adenosyl-L-methionine</keyword>
<dbReference type="NCBIfam" id="TIGR00508">
    <property type="entry name" value="bioA"/>
    <property type="match status" value="1"/>
</dbReference>
<protein>
    <recommendedName>
        <fullName evidence="9">Adenosylmethionine-8-amino-7-oxononanoate aminotransferase</fullName>
        <ecNumber evidence="9">2.6.1.62</ecNumber>
    </recommendedName>
    <alternativeName>
        <fullName evidence="9">7,8-diamino-pelargonic acid aminotransferase</fullName>
        <shortName evidence="9">DAPA AT</shortName>
        <shortName evidence="9">DAPA aminotransferase</shortName>
    </alternativeName>
    <alternativeName>
        <fullName evidence="9">7,8-diaminononanoate synthase</fullName>
        <shortName evidence="9">DANS</shortName>
    </alternativeName>
    <alternativeName>
        <fullName evidence="9">Diaminopelargonic acid synthase</fullName>
    </alternativeName>
</protein>
<keyword evidence="7 9" id="KW-0663">Pyridoxal phosphate</keyword>
<dbReference type="CDD" id="cd00610">
    <property type="entry name" value="OAT_like"/>
    <property type="match status" value="1"/>
</dbReference>
<dbReference type="AlphaFoldDB" id="W8VUM6"/>
<dbReference type="RefSeq" id="WP_041495423.1">
    <property type="nucleotide sequence ID" value="NZ_AP014548.1"/>
</dbReference>
<evidence type="ECO:0000256" key="4">
    <source>
        <dbReference type="ARBA" id="ARBA00022679"/>
    </source>
</evidence>
<dbReference type="STRING" id="1454201.NMS_0704"/>
<evidence type="ECO:0000256" key="1">
    <source>
        <dbReference type="ARBA" id="ARBA00001933"/>
    </source>
</evidence>
<comment type="catalytic activity">
    <reaction evidence="8 9">
        <text>(8S)-8-amino-7-oxononanoate + S-adenosyl-L-methionine = S-adenosyl-4-methylsulfanyl-2-oxobutanoate + (7R,8S)-7,8-diammoniononanoate</text>
        <dbReference type="Rhea" id="RHEA:16861"/>
        <dbReference type="ChEBI" id="CHEBI:16490"/>
        <dbReference type="ChEBI" id="CHEBI:59789"/>
        <dbReference type="ChEBI" id="CHEBI:149468"/>
        <dbReference type="ChEBI" id="CHEBI:149469"/>
        <dbReference type="EC" id="2.6.1.62"/>
    </reaction>
</comment>
<evidence type="ECO:0000256" key="6">
    <source>
        <dbReference type="ARBA" id="ARBA00022756"/>
    </source>
</evidence>
<dbReference type="PIRSF" id="PIRSF000521">
    <property type="entry name" value="Transaminase_4ab_Lys_Orn"/>
    <property type="match status" value="1"/>
</dbReference>
<dbReference type="EMBL" id="AP014548">
    <property type="protein sequence ID" value="BAO54713.1"/>
    <property type="molecule type" value="Genomic_DNA"/>
</dbReference>
<evidence type="ECO:0000256" key="7">
    <source>
        <dbReference type="ARBA" id="ARBA00022898"/>
    </source>
</evidence>
<dbReference type="OrthoDB" id="9807885at2"/>
<dbReference type="InterPro" id="IPR015422">
    <property type="entry name" value="PyrdxlP-dep_Trfase_small"/>
</dbReference>
<feature type="binding site" evidence="9">
    <location>
        <begin position="303"/>
        <end position="304"/>
    </location>
    <ligand>
        <name>pyridoxal 5'-phosphate</name>
        <dbReference type="ChEBI" id="CHEBI:597326"/>
    </ligand>
</feature>
<evidence type="ECO:0000313" key="11">
    <source>
        <dbReference type="Proteomes" id="UP000031760"/>
    </source>
</evidence>
<evidence type="ECO:0000256" key="5">
    <source>
        <dbReference type="ARBA" id="ARBA00022691"/>
    </source>
</evidence>
<dbReference type="Proteomes" id="UP000031760">
    <property type="component" value="Chromosome"/>
</dbReference>
<feature type="binding site" evidence="9">
    <location>
        <position position="53"/>
    </location>
    <ligand>
        <name>substrate</name>
    </ligand>
</feature>
<dbReference type="GO" id="GO:0051537">
    <property type="term" value="F:2 iron, 2 sulfur cluster binding"/>
    <property type="evidence" value="ECO:0007669"/>
    <property type="project" value="UniProtKB-KW"/>
</dbReference>